<dbReference type="SUPFAM" id="SSF46689">
    <property type="entry name" value="Homeodomain-like"/>
    <property type="match status" value="1"/>
</dbReference>
<sequence>MIKNTHDNDLSARERILLTAHDLFYADGVRATGIDRIIKQAKVTKATFYRHFPSKNDLIIAFLNYRHERWMNWFTESIQRHGHRVDALIPTLLEWFSSEQYRGCVFINSVGELGEVIPEIIKISQQHKLDMTKHIESLLDGFANKVGTANALALAIDGAIICSQIDQDPDRAIEGLKVIVEALCIRR</sequence>
<dbReference type="PANTHER" id="PTHR47506">
    <property type="entry name" value="TRANSCRIPTIONAL REGULATORY PROTEIN"/>
    <property type="match status" value="1"/>
</dbReference>
<keyword evidence="3" id="KW-0804">Transcription</keyword>
<dbReference type="Pfam" id="PF00440">
    <property type="entry name" value="TetR_N"/>
    <property type="match status" value="1"/>
</dbReference>
<organism evidence="5">
    <name type="scientific">marine sediment metagenome</name>
    <dbReference type="NCBI Taxonomy" id="412755"/>
    <lineage>
        <taxon>unclassified sequences</taxon>
        <taxon>metagenomes</taxon>
        <taxon>ecological metagenomes</taxon>
    </lineage>
</organism>
<evidence type="ECO:0000256" key="2">
    <source>
        <dbReference type="ARBA" id="ARBA00023125"/>
    </source>
</evidence>
<name>A0A0F9MI77_9ZZZZ</name>
<keyword evidence="1" id="KW-0805">Transcription regulation</keyword>
<dbReference type="AlphaFoldDB" id="A0A0F9MI77"/>
<dbReference type="Gene3D" id="1.10.357.10">
    <property type="entry name" value="Tetracycline Repressor, domain 2"/>
    <property type="match status" value="1"/>
</dbReference>
<dbReference type="PANTHER" id="PTHR47506:SF3">
    <property type="entry name" value="HTH-TYPE TRANSCRIPTIONAL REGULATOR LMRA"/>
    <property type="match status" value="1"/>
</dbReference>
<evidence type="ECO:0000259" key="4">
    <source>
        <dbReference type="PROSITE" id="PS50977"/>
    </source>
</evidence>
<dbReference type="EMBL" id="LAZR01008817">
    <property type="protein sequence ID" value="KKM76390.1"/>
    <property type="molecule type" value="Genomic_DNA"/>
</dbReference>
<keyword evidence="2" id="KW-0238">DNA-binding</keyword>
<dbReference type="InterPro" id="IPR036271">
    <property type="entry name" value="Tet_transcr_reg_TetR-rel_C_sf"/>
</dbReference>
<evidence type="ECO:0000313" key="5">
    <source>
        <dbReference type="EMBL" id="KKM76390.1"/>
    </source>
</evidence>
<dbReference type="PRINTS" id="PR00455">
    <property type="entry name" value="HTHTETR"/>
</dbReference>
<reference evidence="5" key="1">
    <citation type="journal article" date="2015" name="Nature">
        <title>Complex archaea that bridge the gap between prokaryotes and eukaryotes.</title>
        <authorList>
            <person name="Spang A."/>
            <person name="Saw J.H."/>
            <person name="Jorgensen S.L."/>
            <person name="Zaremba-Niedzwiedzka K."/>
            <person name="Martijn J."/>
            <person name="Lind A.E."/>
            <person name="van Eijk R."/>
            <person name="Schleper C."/>
            <person name="Guy L."/>
            <person name="Ettema T.J."/>
        </authorList>
    </citation>
    <scope>NUCLEOTIDE SEQUENCE</scope>
</reference>
<proteinExistence type="predicted"/>
<dbReference type="GO" id="GO:0003677">
    <property type="term" value="F:DNA binding"/>
    <property type="evidence" value="ECO:0007669"/>
    <property type="project" value="UniProtKB-KW"/>
</dbReference>
<dbReference type="PROSITE" id="PS50977">
    <property type="entry name" value="HTH_TETR_2"/>
    <property type="match status" value="1"/>
</dbReference>
<evidence type="ECO:0000256" key="1">
    <source>
        <dbReference type="ARBA" id="ARBA00023015"/>
    </source>
</evidence>
<comment type="caution">
    <text evidence="5">The sequence shown here is derived from an EMBL/GenBank/DDBJ whole genome shotgun (WGS) entry which is preliminary data.</text>
</comment>
<evidence type="ECO:0000256" key="3">
    <source>
        <dbReference type="ARBA" id="ARBA00023163"/>
    </source>
</evidence>
<dbReference type="InterPro" id="IPR009057">
    <property type="entry name" value="Homeodomain-like_sf"/>
</dbReference>
<dbReference type="InterPro" id="IPR001647">
    <property type="entry name" value="HTH_TetR"/>
</dbReference>
<protein>
    <recommendedName>
        <fullName evidence="4">HTH tetR-type domain-containing protein</fullName>
    </recommendedName>
</protein>
<gene>
    <name evidence="5" type="ORF">LCGC14_1380650</name>
</gene>
<dbReference type="SUPFAM" id="SSF48498">
    <property type="entry name" value="Tetracyclin repressor-like, C-terminal domain"/>
    <property type="match status" value="1"/>
</dbReference>
<feature type="domain" description="HTH tetR-type" evidence="4">
    <location>
        <begin position="10"/>
        <end position="70"/>
    </location>
</feature>
<accession>A0A0F9MI77</accession>